<proteinExistence type="inferred from homology"/>
<dbReference type="InterPro" id="IPR010982">
    <property type="entry name" value="Lambda_DNA-bd_dom_sf"/>
</dbReference>
<evidence type="ECO:0000256" key="4">
    <source>
        <dbReference type="ARBA" id="ARBA00023163"/>
    </source>
</evidence>
<evidence type="ECO:0000256" key="3">
    <source>
        <dbReference type="ARBA" id="ARBA00023125"/>
    </source>
</evidence>
<dbReference type="Pfam" id="PF13693">
    <property type="entry name" value="HTH_35"/>
    <property type="match status" value="1"/>
</dbReference>
<gene>
    <name evidence="6" type="ORF">GR702_17595</name>
</gene>
<dbReference type="EMBL" id="WVTD01000017">
    <property type="protein sequence ID" value="MYL99578.1"/>
    <property type="molecule type" value="Genomic_DNA"/>
</dbReference>
<dbReference type="InterPro" id="IPR036286">
    <property type="entry name" value="LexA/Signal_pep-like_sf"/>
</dbReference>
<dbReference type="InterPro" id="IPR001387">
    <property type="entry name" value="Cro/C1-type_HTH"/>
</dbReference>
<dbReference type="PANTHER" id="PTHR40661:SF3">
    <property type="entry name" value="FELS-1 PROPHAGE TRANSCRIPTIONAL REGULATOR"/>
    <property type="match status" value="1"/>
</dbReference>
<accession>A0A7X4K9N9</accession>
<sequence length="220" mass="24299">MSANLLQDRFCDISDCDNRRPLVHGPMNAEDIKAELRRRNMSQRDLAEAVGMSENHLSKSLAGKRQFRLAEMDAIRVELAPEPDSYSIRTIPLLGSVPAGDFRPEEQRGGMRIPVSDPGTPAGAYALKVDGDSMDLIVPDGTTIIIDPDDKALWPGRRYVIQTEDGETTFKEFQADPARLVPCSSNPAHKEIPLGAAPVTVVGRVYSYTLRDVDLPRRTL</sequence>
<keyword evidence="4" id="KW-0804">Transcription</keyword>
<dbReference type="AlphaFoldDB" id="A0A7X4K9N9"/>
<keyword evidence="7" id="KW-1185">Reference proteome</keyword>
<evidence type="ECO:0000313" key="6">
    <source>
        <dbReference type="EMBL" id="MYL99578.1"/>
    </source>
</evidence>
<reference evidence="6 7" key="1">
    <citation type="submission" date="2019-12" db="EMBL/GenBank/DDBJ databases">
        <authorList>
            <person name="Feng G."/>
            <person name="Zhu H."/>
        </authorList>
    </citation>
    <scope>NUCLEOTIDE SEQUENCE [LARGE SCALE GENOMIC DNA]</scope>
    <source>
        <strain evidence="6 7">FGD1</strain>
    </source>
</reference>
<dbReference type="InterPro" id="IPR015927">
    <property type="entry name" value="Peptidase_S24_S26A/B/C"/>
</dbReference>
<dbReference type="Gene3D" id="1.10.260.40">
    <property type="entry name" value="lambda repressor-like DNA-binding domains"/>
    <property type="match status" value="1"/>
</dbReference>
<dbReference type="InterPro" id="IPR038722">
    <property type="entry name" value="Ner_HTH_dom"/>
</dbReference>
<organism evidence="6 7">
    <name type="scientific">Novosphingobium silvae</name>
    <dbReference type="NCBI Taxonomy" id="2692619"/>
    <lineage>
        <taxon>Bacteria</taxon>
        <taxon>Pseudomonadati</taxon>
        <taxon>Pseudomonadota</taxon>
        <taxon>Alphaproteobacteria</taxon>
        <taxon>Sphingomonadales</taxon>
        <taxon>Sphingomonadaceae</taxon>
        <taxon>Novosphingobium</taxon>
    </lineage>
</organism>
<evidence type="ECO:0000256" key="1">
    <source>
        <dbReference type="ARBA" id="ARBA00006157"/>
    </source>
</evidence>
<keyword evidence="3" id="KW-0238">DNA-binding</keyword>
<evidence type="ECO:0000259" key="5">
    <source>
        <dbReference type="PROSITE" id="PS50943"/>
    </source>
</evidence>
<evidence type="ECO:0000256" key="2">
    <source>
        <dbReference type="ARBA" id="ARBA00023015"/>
    </source>
</evidence>
<dbReference type="CDD" id="cd00093">
    <property type="entry name" value="HTH_XRE"/>
    <property type="match status" value="1"/>
</dbReference>
<dbReference type="PANTHER" id="PTHR40661">
    <property type="match status" value="1"/>
</dbReference>
<dbReference type="Pfam" id="PF00717">
    <property type="entry name" value="Peptidase_S24"/>
    <property type="match status" value="1"/>
</dbReference>
<comment type="similarity">
    <text evidence="1">Belongs to the ner transcriptional regulatory family.</text>
</comment>
<dbReference type="GO" id="GO:0003677">
    <property type="term" value="F:DNA binding"/>
    <property type="evidence" value="ECO:0007669"/>
    <property type="project" value="UniProtKB-KW"/>
</dbReference>
<protein>
    <submittedName>
        <fullName evidence="6">Helix-turn-helix domain-containing protein</fullName>
    </submittedName>
</protein>
<dbReference type="SUPFAM" id="SSF51306">
    <property type="entry name" value="LexA/Signal peptidase"/>
    <property type="match status" value="1"/>
</dbReference>
<keyword evidence="2" id="KW-0805">Transcription regulation</keyword>
<feature type="domain" description="HTH cro/C1-type" evidence="5">
    <location>
        <begin position="32"/>
        <end position="59"/>
    </location>
</feature>
<dbReference type="SUPFAM" id="SSF47413">
    <property type="entry name" value="lambda repressor-like DNA-binding domains"/>
    <property type="match status" value="1"/>
</dbReference>
<dbReference type="Gene3D" id="2.10.109.10">
    <property type="entry name" value="Umud Fragment, subunit A"/>
    <property type="match status" value="1"/>
</dbReference>
<dbReference type="CDD" id="cd06529">
    <property type="entry name" value="S24_LexA-like"/>
    <property type="match status" value="1"/>
</dbReference>
<comment type="caution">
    <text evidence="6">The sequence shown here is derived from an EMBL/GenBank/DDBJ whole genome shotgun (WGS) entry which is preliminary data.</text>
</comment>
<dbReference type="PROSITE" id="PS50943">
    <property type="entry name" value="HTH_CROC1"/>
    <property type="match status" value="1"/>
</dbReference>
<name>A0A7X4K9N9_9SPHN</name>
<dbReference type="InterPro" id="IPR039418">
    <property type="entry name" value="LexA-like"/>
</dbReference>
<evidence type="ECO:0000313" key="7">
    <source>
        <dbReference type="Proteomes" id="UP000465810"/>
    </source>
</evidence>
<dbReference type="Proteomes" id="UP000465810">
    <property type="component" value="Unassembled WGS sequence"/>
</dbReference>